<comment type="caution">
    <text evidence="1">The sequence shown here is derived from an EMBL/GenBank/DDBJ whole genome shotgun (WGS) entry which is preliminary data.</text>
</comment>
<organism evidence="1 2">
    <name type="scientific">Trichonephila inaurata madagascariensis</name>
    <dbReference type="NCBI Taxonomy" id="2747483"/>
    <lineage>
        <taxon>Eukaryota</taxon>
        <taxon>Metazoa</taxon>
        <taxon>Ecdysozoa</taxon>
        <taxon>Arthropoda</taxon>
        <taxon>Chelicerata</taxon>
        <taxon>Arachnida</taxon>
        <taxon>Araneae</taxon>
        <taxon>Araneomorphae</taxon>
        <taxon>Entelegynae</taxon>
        <taxon>Araneoidea</taxon>
        <taxon>Nephilidae</taxon>
        <taxon>Trichonephila</taxon>
        <taxon>Trichonephila inaurata</taxon>
    </lineage>
</organism>
<dbReference type="AlphaFoldDB" id="A0A8X6II92"/>
<keyword evidence="1" id="KW-0695">RNA-directed DNA polymerase</keyword>
<dbReference type="GO" id="GO:0003964">
    <property type="term" value="F:RNA-directed DNA polymerase activity"/>
    <property type="evidence" value="ECO:0007669"/>
    <property type="project" value="UniProtKB-KW"/>
</dbReference>
<dbReference type="EMBL" id="BMAV01025975">
    <property type="protein sequence ID" value="GFS46278.1"/>
    <property type="molecule type" value="Genomic_DNA"/>
</dbReference>
<gene>
    <name evidence="1" type="primary">AVEN_228500_1</name>
    <name evidence="1" type="ORF">TNIN_396841</name>
</gene>
<proteinExistence type="predicted"/>
<sequence length="126" mass="13855">MINDLIEKLTSTHGVQCLAFAEDIAIFSTDQNIATANKNINIAMNFGEVVQGKPNDCEHRKNRAFLEGTCEKGEKRLSLLKRLAGVTWGSSDVFPTTYKSYVRPVLDYGGELLAIASKSCDDIRGV</sequence>
<reference evidence="1" key="1">
    <citation type="submission" date="2020-08" db="EMBL/GenBank/DDBJ databases">
        <title>Multicomponent nature underlies the extraordinary mechanical properties of spider dragline silk.</title>
        <authorList>
            <person name="Kono N."/>
            <person name="Nakamura H."/>
            <person name="Mori M."/>
            <person name="Yoshida Y."/>
            <person name="Ohtoshi R."/>
            <person name="Malay A.D."/>
            <person name="Moran D.A.P."/>
            <person name="Tomita M."/>
            <person name="Numata K."/>
            <person name="Arakawa K."/>
        </authorList>
    </citation>
    <scope>NUCLEOTIDE SEQUENCE</scope>
</reference>
<keyword evidence="1" id="KW-0548">Nucleotidyltransferase</keyword>
<dbReference type="Proteomes" id="UP000886998">
    <property type="component" value="Unassembled WGS sequence"/>
</dbReference>
<keyword evidence="1" id="KW-0808">Transferase</keyword>
<accession>A0A8X6II92</accession>
<name>A0A8X6II92_9ARAC</name>
<evidence type="ECO:0000313" key="1">
    <source>
        <dbReference type="EMBL" id="GFS46278.1"/>
    </source>
</evidence>
<keyword evidence="2" id="KW-1185">Reference proteome</keyword>
<protein>
    <submittedName>
        <fullName evidence="1">Reverse transcriptase domain-containing protein</fullName>
    </submittedName>
</protein>
<evidence type="ECO:0000313" key="2">
    <source>
        <dbReference type="Proteomes" id="UP000886998"/>
    </source>
</evidence>